<evidence type="ECO:0000256" key="4">
    <source>
        <dbReference type="ARBA" id="ARBA00022982"/>
    </source>
</evidence>
<sequence>MSADTPLDINWPESRQQLDESEFVENAIFRQHLRFALLTDADRHAIAACLKSLPSQPTAATNPLGVGGARSTPAGPRPEGGQQAPGAGVYAGFCARCHGAQGNGVPDHGPPLAGNSAVLAADPTSAIRIVVEGARPAPGTHGPVQRMPAMRGALTSSEIAAVVSYVRGARGNRAAPVSEQDVRRLRAALHR</sequence>
<evidence type="ECO:0000313" key="10">
    <source>
        <dbReference type="Proteomes" id="UP000494201"/>
    </source>
</evidence>
<dbReference type="InterPro" id="IPR009056">
    <property type="entry name" value="Cyt_c-like_dom"/>
</dbReference>
<dbReference type="EMBL" id="CABVLY010000014">
    <property type="protein sequence ID" value="VVU51060.1"/>
    <property type="molecule type" value="Genomic_DNA"/>
</dbReference>
<evidence type="ECO:0000256" key="5">
    <source>
        <dbReference type="ARBA" id="ARBA00023004"/>
    </source>
</evidence>
<dbReference type="GO" id="GO:0020037">
    <property type="term" value="F:heme binding"/>
    <property type="evidence" value="ECO:0007669"/>
    <property type="project" value="InterPro"/>
</dbReference>
<dbReference type="Proteomes" id="UP000494201">
    <property type="component" value="Unassembled WGS sequence"/>
</dbReference>
<dbReference type="GO" id="GO:0005506">
    <property type="term" value="F:iron ion binding"/>
    <property type="evidence" value="ECO:0007669"/>
    <property type="project" value="InterPro"/>
</dbReference>
<evidence type="ECO:0000256" key="1">
    <source>
        <dbReference type="ARBA" id="ARBA00022448"/>
    </source>
</evidence>
<evidence type="ECO:0000256" key="3">
    <source>
        <dbReference type="ARBA" id="ARBA00022723"/>
    </source>
</evidence>
<dbReference type="InterPro" id="IPR036909">
    <property type="entry name" value="Cyt_c-like_dom_sf"/>
</dbReference>
<dbReference type="PANTHER" id="PTHR35008:SF8">
    <property type="entry name" value="ALCOHOL DEHYDROGENASE CYTOCHROME C SUBUNIT"/>
    <property type="match status" value="1"/>
</dbReference>
<dbReference type="PROSITE" id="PS51007">
    <property type="entry name" value="CYTC"/>
    <property type="match status" value="1"/>
</dbReference>
<accession>A0A6P2GBE7</accession>
<dbReference type="PANTHER" id="PTHR35008">
    <property type="entry name" value="BLL4482 PROTEIN-RELATED"/>
    <property type="match status" value="1"/>
</dbReference>
<feature type="region of interest" description="Disordered" evidence="7">
    <location>
        <begin position="57"/>
        <end position="84"/>
    </location>
</feature>
<evidence type="ECO:0000259" key="8">
    <source>
        <dbReference type="PROSITE" id="PS51007"/>
    </source>
</evidence>
<keyword evidence="4" id="KW-0249">Electron transport</keyword>
<dbReference type="SUPFAM" id="SSF46626">
    <property type="entry name" value="Cytochrome c"/>
    <property type="match status" value="1"/>
</dbReference>
<evidence type="ECO:0000256" key="6">
    <source>
        <dbReference type="PROSITE-ProRule" id="PRU00433"/>
    </source>
</evidence>
<evidence type="ECO:0000256" key="7">
    <source>
        <dbReference type="SAM" id="MobiDB-lite"/>
    </source>
</evidence>
<feature type="domain" description="Cytochrome c" evidence="8">
    <location>
        <begin position="81"/>
        <end position="170"/>
    </location>
</feature>
<keyword evidence="5 6" id="KW-0408">Iron</keyword>
<dbReference type="Gene3D" id="1.10.760.10">
    <property type="entry name" value="Cytochrome c-like domain"/>
    <property type="match status" value="1"/>
</dbReference>
<dbReference type="InterPro" id="IPR008168">
    <property type="entry name" value="Cyt_C_IC"/>
</dbReference>
<keyword evidence="2 6" id="KW-0349">Heme</keyword>
<dbReference type="PRINTS" id="PR00605">
    <property type="entry name" value="CYTCHROMECIC"/>
</dbReference>
<dbReference type="GO" id="GO:0009055">
    <property type="term" value="F:electron transfer activity"/>
    <property type="evidence" value="ECO:0007669"/>
    <property type="project" value="InterPro"/>
</dbReference>
<evidence type="ECO:0000313" key="9">
    <source>
        <dbReference type="EMBL" id="VVU51060.1"/>
    </source>
</evidence>
<protein>
    <submittedName>
        <fullName evidence="9">Cytochrome C</fullName>
    </submittedName>
</protein>
<dbReference type="Pfam" id="PF00034">
    <property type="entry name" value="Cytochrom_C"/>
    <property type="match status" value="1"/>
</dbReference>
<name>A0A6P2GBE7_9BURK</name>
<proteinExistence type="predicted"/>
<dbReference type="AlphaFoldDB" id="A0A6P2GBE7"/>
<keyword evidence="3 6" id="KW-0479">Metal-binding</keyword>
<keyword evidence="1" id="KW-0813">Transport</keyword>
<organism evidence="9 10">
    <name type="scientific">Burkholderia anthina</name>
    <dbReference type="NCBI Taxonomy" id="179879"/>
    <lineage>
        <taxon>Bacteria</taxon>
        <taxon>Pseudomonadati</taxon>
        <taxon>Pseudomonadota</taxon>
        <taxon>Betaproteobacteria</taxon>
        <taxon>Burkholderiales</taxon>
        <taxon>Burkholderiaceae</taxon>
        <taxon>Burkholderia</taxon>
        <taxon>Burkholderia cepacia complex</taxon>
    </lineage>
</organism>
<reference evidence="9 10" key="1">
    <citation type="submission" date="2019-09" db="EMBL/GenBank/DDBJ databases">
        <authorList>
            <person name="Depoorter E."/>
        </authorList>
    </citation>
    <scope>NUCLEOTIDE SEQUENCE [LARGE SCALE GENOMIC DNA]</scope>
    <source>
        <strain evidence="9">LMG 20980</strain>
    </source>
</reference>
<dbReference type="InterPro" id="IPR051459">
    <property type="entry name" value="Cytochrome_c-type_DH"/>
</dbReference>
<gene>
    <name evidence="9" type="ORF">BAN20980_03780</name>
</gene>
<evidence type="ECO:0000256" key="2">
    <source>
        <dbReference type="ARBA" id="ARBA00022617"/>
    </source>
</evidence>